<protein>
    <submittedName>
        <fullName evidence="2">Ferrienterobactin-binding periplasmic protein</fullName>
    </submittedName>
</protein>
<dbReference type="EMBL" id="LR590463">
    <property type="protein sequence ID" value="VTP62249.1"/>
    <property type="molecule type" value="Genomic_DNA"/>
</dbReference>
<evidence type="ECO:0000313" key="2">
    <source>
        <dbReference type="EMBL" id="VTP62249.1"/>
    </source>
</evidence>
<sequence>MNKFAGNPFLSQLPAVRRQRVYAMGLDTFRLDYYSANNLLDALEQQFANVTP</sequence>
<name>A0A4U9HJA9_SERRU</name>
<evidence type="ECO:0000313" key="3">
    <source>
        <dbReference type="Proteomes" id="UP000307968"/>
    </source>
</evidence>
<dbReference type="PROSITE" id="PS50983">
    <property type="entry name" value="FE_B12_PBP"/>
    <property type="match status" value="1"/>
</dbReference>
<organism evidence="2 3">
    <name type="scientific">Serratia rubidaea</name>
    <name type="common">Serratia marinorubra</name>
    <dbReference type="NCBI Taxonomy" id="61652"/>
    <lineage>
        <taxon>Bacteria</taxon>
        <taxon>Pseudomonadati</taxon>
        <taxon>Pseudomonadota</taxon>
        <taxon>Gammaproteobacteria</taxon>
        <taxon>Enterobacterales</taxon>
        <taxon>Yersiniaceae</taxon>
        <taxon>Serratia</taxon>
    </lineage>
</organism>
<dbReference type="AlphaFoldDB" id="A0A4U9HJA9"/>
<accession>A0A4U9HJA9</accession>
<gene>
    <name evidence="2" type="primary">fepB_1</name>
    <name evidence="2" type="ORF">NCTC12971_02538</name>
</gene>
<dbReference type="Gene3D" id="3.40.50.1980">
    <property type="entry name" value="Nitrogenase molybdenum iron protein domain"/>
    <property type="match status" value="1"/>
</dbReference>
<dbReference type="InterPro" id="IPR002491">
    <property type="entry name" value="ABC_transptr_periplasmic_BD"/>
</dbReference>
<reference evidence="2 3" key="1">
    <citation type="submission" date="2019-05" db="EMBL/GenBank/DDBJ databases">
        <authorList>
            <consortium name="Pathogen Informatics"/>
        </authorList>
    </citation>
    <scope>NUCLEOTIDE SEQUENCE [LARGE SCALE GENOMIC DNA]</scope>
    <source>
        <strain evidence="2 3">NCTC12971</strain>
    </source>
</reference>
<feature type="domain" description="Fe/B12 periplasmic-binding" evidence="1">
    <location>
        <begin position="1"/>
        <end position="51"/>
    </location>
</feature>
<dbReference type="Proteomes" id="UP000307968">
    <property type="component" value="Chromosome"/>
</dbReference>
<dbReference type="SUPFAM" id="SSF53807">
    <property type="entry name" value="Helical backbone' metal receptor"/>
    <property type="match status" value="1"/>
</dbReference>
<proteinExistence type="predicted"/>
<evidence type="ECO:0000259" key="1">
    <source>
        <dbReference type="PROSITE" id="PS50983"/>
    </source>
</evidence>